<keyword evidence="1" id="KW-0805">Transcription regulation</keyword>
<evidence type="ECO:0000256" key="5">
    <source>
        <dbReference type="ARBA" id="ARBA00023242"/>
    </source>
</evidence>
<keyword evidence="5" id="KW-0539">Nucleus</keyword>
<keyword evidence="4" id="KW-0804">Transcription</keyword>
<evidence type="ECO:0000313" key="8">
    <source>
        <dbReference type="EMBL" id="SPO29590.1"/>
    </source>
</evidence>
<feature type="region of interest" description="Disordered" evidence="6">
    <location>
        <begin position="1"/>
        <end position="221"/>
    </location>
</feature>
<feature type="domain" description="BHLH" evidence="7">
    <location>
        <begin position="330"/>
        <end position="381"/>
    </location>
</feature>
<feature type="compositionally biased region" description="Basic and acidic residues" evidence="6">
    <location>
        <begin position="101"/>
        <end position="115"/>
    </location>
</feature>
<dbReference type="InterPro" id="IPR011598">
    <property type="entry name" value="bHLH_dom"/>
</dbReference>
<feature type="compositionally biased region" description="Basic and acidic residues" evidence="6">
    <location>
        <begin position="406"/>
        <end position="427"/>
    </location>
</feature>
<dbReference type="SMART" id="SM00353">
    <property type="entry name" value="HLH"/>
    <property type="match status" value="1"/>
</dbReference>
<dbReference type="PANTHER" id="PTHR10328">
    <property type="entry name" value="PROTEIN MAX MYC-ASSOCIATED FACTOR X"/>
    <property type="match status" value="1"/>
</dbReference>
<keyword evidence="2" id="KW-0238">DNA-binding</keyword>
<dbReference type="GO" id="GO:0003700">
    <property type="term" value="F:DNA-binding transcription factor activity"/>
    <property type="evidence" value="ECO:0007669"/>
    <property type="project" value="TreeGrafter"/>
</dbReference>
<evidence type="ECO:0000256" key="2">
    <source>
        <dbReference type="ARBA" id="ARBA00023125"/>
    </source>
</evidence>
<feature type="compositionally biased region" description="Basic and acidic residues" evidence="6">
    <location>
        <begin position="25"/>
        <end position="36"/>
    </location>
</feature>
<dbReference type="PANTHER" id="PTHR10328:SF3">
    <property type="entry name" value="PROTEIN MAX"/>
    <property type="match status" value="1"/>
</dbReference>
<dbReference type="AlphaFoldDB" id="A0A5C3EH37"/>
<feature type="region of interest" description="Disordered" evidence="6">
    <location>
        <begin position="306"/>
        <end position="327"/>
    </location>
</feature>
<dbReference type="Proteomes" id="UP000324022">
    <property type="component" value="Unassembled WGS sequence"/>
</dbReference>
<feature type="compositionally biased region" description="Polar residues" evidence="6">
    <location>
        <begin position="267"/>
        <end position="281"/>
    </location>
</feature>
<organism evidence="8 9">
    <name type="scientific">Ustilago trichophora</name>
    <dbReference type="NCBI Taxonomy" id="86804"/>
    <lineage>
        <taxon>Eukaryota</taxon>
        <taxon>Fungi</taxon>
        <taxon>Dikarya</taxon>
        <taxon>Basidiomycota</taxon>
        <taxon>Ustilaginomycotina</taxon>
        <taxon>Ustilaginomycetes</taxon>
        <taxon>Ustilaginales</taxon>
        <taxon>Ustilaginaceae</taxon>
        <taxon>Ustilago</taxon>
    </lineage>
</organism>
<feature type="region of interest" description="Disordered" evidence="6">
    <location>
        <begin position="241"/>
        <end position="292"/>
    </location>
</feature>
<dbReference type="GO" id="GO:0046983">
    <property type="term" value="F:protein dimerization activity"/>
    <property type="evidence" value="ECO:0007669"/>
    <property type="project" value="InterPro"/>
</dbReference>
<dbReference type="CDD" id="cd11405">
    <property type="entry name" value="bHLHzip_MLXIP_like"/>
    <property type="match status" value="1"/>
</dbReference>
<evidence type="ECO:0000256" key="1">
    <source>
        <dbReference type="ARBA" id="ARBA00023015"/>
    </source>
</evidence>
<dbReference type="GO" id="GO:0045944">
    <property type="term" value="P:positive regulation of transcription by RNA polymerase II"/>
    <property type="evidence" value="ECO:0007669"/>
    <property type="project" value="TreeGrafter"/>
</dbReference>
<gene>
    <name evidence="8" type="ORF">UTRI_05412</name>
</gene>
<evidence type="ECO:0000256" key="6">
    <source>
        <dbReference type="SAM" id="MobiDB-lite"/>
    </source>
</evidence>
<protein>
    <recommendedName>
        <fullName evidence="7">BHLH domain-containing protein</fullName>
    </recommendedName>
</protein>
<dbReference type="EMBL" id="OOIN01000029">
    <property type="protein sequence ID" value="SPO29590.1"/>
    <property type="molecule type" value="Genomic_DNA"/>
</dbReference>
<evidence type="ECO:0000259" key="7">
    <source>
        <dbReference type="PROSITE" id="PS50888"/>
    </source>
</evidence>
<name>A0A5C3EH37_9BASI</name>
<accession>A0A5C3EH37</accession>
<dbReference type="Pfam" id="PF00010">
    <property type="entry name" value="HLH"/>
    <property type="match status" value="1"/>
</dbReference>
<dbReference type="PROSITE" id="PS50888">
    <property type="entry name" value="BHLH"/>
    <property type="match status" value="1"/>
</dbReference>
<proteinExistence type="predicted"/>
<feature type="region of interest" description="Disordered" evidence="6">
    <location>
        <begin position="496"/>
        <end position="567"/>
    </location>
</feature>
<evidence type="ECO:0000313" key="9">
    <source>
        <dbReference type="Proteomes" id="UP000324022"/>
    </source>
</evidence>
<feature type="compositionally biased region" description="Basic and acidic residues" evidence="6">
    <location>
        <begin position="520"/>
        <end position="539"/>
    </location>
</feature>
<dbReference type="SUPFAM" id="SSF47459">
    <property type="entry name" value="HLH, helix-loop-helix DNA-binding domain"/>
    <property type="match status" value="1"/>
</dbReference>
<keyword evidence="3" id="KW-0010">Activator</keyword>
<feature type="compositionally biased region" description="Low complexity" evidence="6">
    <location>
        <begin position="309"/>
        <end position="327"/>
    </location>
</feature>
<dbReference type="InterPro" id="IPR036638">
    <property type="entry name" value="HLH_DNA-bd_sf"/>
</dbReference>
<feature type="compositionally biased region" description="Basic and acidic residues" evidence="6">
    <location>
        <begin position="170"/>
        <end position="198"/>
    </location>
</feature>
<feature type="compositionally biased region" description="Polar residues" evidence="6">
    <location>
        <begin position="498"/>
        <end position="507"/>
    </location>
</feature>
<dbReference type="GO" id="GO:0090575">
    <property type="term" value="C:RNA polymerase II transcription regulator complex"/>
    <property type="evidence" value="ECO:0007669"/>
    <property type="project" value="TreeGrafter"/>
</dbReference>
<evidence type="ECO:0000256" key="4">
    <source>
        <dbReference type="ARBA" id="ARBA00023163"/>
    </source>
</evidence>
<dbReference type="GO" id="GO:0003677">
    <property type="term" value="F:DNA binding"/>
    <property type="evidence" value="ECO:0007669"/>
    <property type="project" value="UniProtKB-KW"/>
</dbReference>
<feature type="region of interest" description="Disordered" evidence="6">
    <location>
        <begin position="386"/>
        <end position="468"/>
    </location>
</feature>
<dbReference type="Gene3D" id="4.10.280.10">
    <property type="entry name" value="Helix-loop-helix DNA-binding domain"/>
    <property type="match status" value="1"/>
</dbReference>
<dbReference type="OrthoDB" id="5778525at2759"/>
<reference evidence="8 9" key="1">
    <citation type="submission" date="2018-03" db="EMBL/GenBank/DDBJ databases">
        <authorList>
            <person name="Guldener U."/>
        </authorList>
    </citation>
    <scope>NUCLEOTIDE SEQUENCE [LARGE SCALE GENOMIC DNA]</scope>
    <source>
        <strain evidence="8 9">NBRC100155</strain>
    </source>
</reference>
<feature type="compositionally biased region" description="Polar residues" evidence="6">
    <location>
        <begin position="15"/>
        <end position="24"/>
    </location>
</feature>
<sequence>MFPTRASEGDRNTLPPISSLSSSHEPLRDLRPSSAHDHHRSPPAGLLPRPPREMEPLRPGPFPRSAEEAYTTPTNPNFALNGPPPPFRRDMERGSPVSDESVWRSYDRPDPRFGAKEGYSPHVSSAPNAARDDGRTAPWQRPSDDSHRPRMPAPPAGMRDDGPWRQASTSRDRADLHPEAFGHERAREEERWREERGGRPMHPYDAAPGYPSVGPYGQDVRAGVRPLDADYADGARRIRRRATSSLVEEEQNAQRYPMSGARPHGLTTYSPPGSRSQSAAPNQAPMRPGMMAGMEPPRPASTLGVMPNAPTAASAASAQVPTTTNTVNANRRVAHLLSEQKRRESINTGFEDLRQAIPACRDGQDSKATILKRALEYIRELESVVERQHRPPLESPALDGYNNRSPPDDKDDIRRFSRPGGDEDRRGSTRQITGGSGSSSDAGSGPRIGGLPSNAFGGAPNGYPSAHAPPHVRAYPPFGSHNLPLAAHNLNMEAARSTVDQTRSGPINSYHGPNGSVAKRWAEDSNEDQRSPSRRRVSDGDQDEVQRSPTGSNYLIAPGAHSRSTPLMRSAHFEKPRDWHSRLDNKTLVDSAVRV</sequence>
<keyword evidence="9" id="KW-1185">Reference proteome</keyword>
<evidence type="ECO:0000256" key="3">
    <source>
        <dbReference type="ARBA" id="ARBA00023159"/>
    </source>
</evidence>